<accession>A0A8S1Y5M9</accession>
<proteinExistence type="predicted"/>
<dbReference type="Proteomes" id="UP000683925">
    <property type="component" value="Unassembled WGS sequence"/>
</dbReference>
<gene>
    <name evidence="1" type="ORF">POCTA_138.1.T1480030</name>
</gene>
<evidence type="ECO:0000313" key="2">
    <source>
        <dbReference type="Proteomes" id="UP000683925"/>
    </source>
</evidence>
<dbReference type="EMBL" id="CAJJDP010000150">
    <property type="protein sequence ID" value="CAD8209666.1"/>
    <property type="molecule type" value="Genomic_DNA"/>
</dbReference>
<dbReference type="AlphaFoldDB" id="A0A8S1Y5M9"/>
<comment type="caution">
    <text evidence="1">The sequence shown here is derived from an EMBL/GenBank/DDBJ whole genome shotgun (WGS) entry which is preliminary data.</text>
</comment>
<protein>
    <submittedName>
        <fullName evidence="1">Uncharacterized protein</fullName>
    </submittedName>
</protein>
<sequence length="73" mass="8397">MPTYLDQYQYLIQSKHTKFIQLAVQSLEQTSLYQSQSFAMLGLQKSPSMSFSQLQRFLLLLSISECASQLIES</sequence>
<name>A0A8S1Y5M9_PAROT</name>
<reference evidence="1" key="1">
    <citation type="submission" date="2021-01" db="EMBL/GenBank/DDBJ databases">
        <authorList>
            <consortium name="Genoscope - CEA"/>
            <person name="William W."/>
        </authorList>
    </citation>
    <scope>NUCLEOTIDE SEQUENCE</scope>
</reference>
<keyword evidence="2" id="KW-1185">Reference proteome</keyword>
<evidence type="ECO:0000313" key="1">
    <source>
        <dbReference type="EMBL" id="CAD8209666.1"/>
    </source>
</evidence>
<organism evidence="1 2">
    <name type="scientific">Paramecium octaurelia</name>
    <dbReference type="NCBI Taxonomy" id="43137"/>
    <lineage>
        <taxon>Eukaryota</taxon>
        <taxon>Sar</taxon>
        <taxon>Alveolata</taxon>
        <taxon>Ciliophora</taxon>
        <taxon>Intramacronucleata</taxon>
        <taxon>Oligohymenophorea</taxon>
        <taxon>Peniculida</taxon>
        <taxon>Parameciidae</taxon>
        <taxon>Paramecium</taxon>
    </lineage>
</organism>